<dbReference type="AlphaFoldDB" id="A0A1H7MDC2"/>
<dbReference type="InterPro" id="IPR031165">
    <property type="entry name" value="GNAT_YJDJ"/>
</dbReference>
<dbReference type="PANTHER" id="PTHR31435">
    <property type="entry name" value="PROTEIN NATD1"/>
    <property type="match status" value="1"/>
</dbReference>
<dbReference type="InterPro" id="IPR000182">
    <property type="entry name" value="GNAT_dom"/>
</dbReference>
<dbReference type="Pfam" id="PF14542">
    <property type="entry name" value="Acetyltransf_CG"/>
    <property type="match status" value="1"/>
</dbReference>
<evidence type="ECO:0000313" key="3">
    <source>
        <dbReference type="EMBL" id="SEL09091.1"/>
    </source>
</evidence>
<dbReference type="SUPFAM" id="SSF55729">
    <property type="entry name" value="Acyl-CoA N-acyltransferases (Nat)"/>
    <property type="match status" value="1"/>
</dbReference>
<organism evidence="3 4">
    <name type="scientific">Methanobrevibacter gottschalkii</name>
    <dbReference type="NCBI Taxonomy" id="190974"/>
    <lineage>
        <taxon>Archaea</taxon>
        <taxon>Methanobacteriati</taxon>
        <taxon>Methanobacteriota</taxon>
        <taxon>Methanomada group</taxon>
        <taxon>Methanobacteria</taxon>
        <taxon>Methanobacteriales</taxon>
        <taxon>Methanobacteriaceae</taxon>
        <taxon>Methanobrevibacter</taxon>
    </lineage>
</organism>
<dbReference type="PROSITE" id="PS51729">
    <property type="entry name" value="GNAT_YJDJ"/>
    <property type="match status" value="1"/>
</dbReference>
<accession>A0A1H7MDC2</accession>
<dbReference type="InterPro" id="IPR045057">
    <property type="entry name" value="Gcn5-rel_NAT"/>
</dbReference>
<dbReference type="PANTHER" id="PTHR31435:SF10">
    <property type="entry name" value="BSR4717 PROTEIN"/>
    <property type="match status" value="1"/>
</dbReference>
<feature type="domain" description="N-acetyltransferase" evidence="1">
    <location>
        <begin position="1"/>
        <end position="95"/>
    </location>
</feature>
<dbReference type="EMBL" id="FOAK01000009">
    <property type="protein sequence ID" value="SEL09091.1"/>
    <property type="molecule type" value="Genomic_DNA"/>
</dbReference>
<evidence type="ECO:0000259" key="2">
    <source>
        <dbReference type="PROSITE" id="PS51729"/>
    </source>
</evidence>
<dbReference type="GO" id="GO:0016747">
    <property type="term" value="F:acyltransferase activity, transferring groups other than amino-acyl groups"/>
    <property type="evidence" value="ECO:0007669"/>
    <property type="project" value="InterPro"/>
</dbReference>
<feature type="domain" description="N-acetyltransferase" evidence="2">
    <location>
        <begin position="9"/>
        <end position="95"/>
    </location>
</feature>
<evidence type="ECO:0000259" key="1">
    <source>
        <dbReference type="PROSITE" id="PS51186"/>
    </source>
</evidence>
<name>A0A1H7MDC2_9EURY</name>
<reference evidence="3 4" key="1">
    <citation type="submission" date="2016-10" db="EMBL/GenBank/DDBJ databases">
        <authorList>
            <person name="de Groot N.N."/>
        </authorList>
    </citation>
    <scope>NUCLEOTIDE SEQUENCE [LARGE SCALE GENOMIC DNA]</scope>
    <source>
        <strain evidence="3 4">DSM 11978</strain>
    </source>
</reference>
<dbReference type="PROSITE" id="PS51186">
    <property type="entry name" value="GNAT"/>
    <property type="match status" value="1"/>
</dbReference>
<dbReference type="Proteomes" id="UP000199506">
    <property type="component" value="Unassembled WGS sequence"/>
</dbReference>
<protein>
    <submittedName>
        <fullName evidence="3">Uncharacterized protein</fullName>
    </submittedName>
</protein>
<dbReference type="RefSeq" id="WP_069572855.1">
    <property type="nucleotide sequence ID" value="NZ_FOAK01000009.1"/>
</dbReference>
<dbReference type="InterPro" id="IPR016181">
    <property type="entry name" value="Acyl_CoA_acyltransferase"/>
</dbReference>
<dbReference type="Gene3D" id="3.40.630.30">
    <property type="match status" value="1"/>
</dbReference>
<sequence length="95" mass="10993">MNSNKIKIEFEKEDNSSIAYDGNRQIGQCHFARLKQNWIITLTDVEKDYQGQGIGKKLVEKVINEARKEKVKIVPSCSYAKKLMFENPKECKDVL</sequence>
<evidence type="ECO:0000313" key="4">
    <source>
        <dbReference type="Proteomes" id="UP000199506"/>
    </source>
</evidence>
<proteinExistence type="predicted"/>
<dbReference type="CDD" id="cd04301">
    <property type="entry name" value="NAT_SF"/>
    <property type="match status" value="1"/>
</dbReference>
<gene>
    <name evidence="3" type="ORF">SAMN05216439_1934</name>
</gene>
<dbReference type="OrthoDB" id="110201at2157"/>